<dbReference type="OrthoDB" id="9789493at2"/>
<feature type="binding site" evidence="4">
    <location>
        <position position="169"/>
    </location>
    <ligand>
        <name>substrate</name>
    </ligand>
</feature>
<dbReference type="InterPro" id="IPR028978">
    <property type="entry name" value="Chorismate_lyase_/UTRA_dom_sf"/>
</dbReference>
<comment type="pathway">
    <text evidence="4">Cofactor biosynthesis; ubiquinone biosynthesis.</text>
</comment>
<comment type="subcellular location">
    <subcellularLocation>
        <location evidence="4">Cytoplasm</location>
    </subcellularLocation>
</comment>
<dbReference type="Gene3D" id="3.40.1410.10">
    <property type="entry name" value="Chorismate lyase-like"/>
    <property type="match status" value="1"/>
</dbReference>
<dbReference type="GO" id="GO:0042866">
    <property type="term" value="P:pyruvate biosynthetic process"/>
    <property type="evidence" value="ECO:0007669"/>
    <property type="project" value="UniProtKB-UniRule"/>
</dbReference>
<dbReference type="GO" id="GO:0008813">
    <property type="term" value="F:chorismate lyase activity"/>
    <property type="evidence" value="ECO:0007669"/>
    <property type="project" value="UniProtKB-UniRule"/>
</dbReference>
<evidence type="ECO:0000313" key="6">
    <source>
        <dbReference type="Proteomes" id="UP000288212"/>
    </source>
</evidence>
<comment type="catalytic activity">
    <reaction evidence="4">
        <text>chorismate = 4-hydroxybenzoate + pyruvate</text>
        <dbReference type="Rhea" id="RHEA:16505"/>
        <dbReference type="ChEBI" id="CHEBI:15361"/>
        <dbReference type="ChEBI" id="CHEBI:17879"/>
        <dbReference type="ChEBI" id="CHEBI:29748"/>
        <dbReference type="EC" id="4.1.3.40"/>
    </reaction>
</comment>
<keyword evidence="4 5" id="KW-0670">Pyruvate</keyword>
<dbReference type="GO" id="GO:0005829">
    <property type="term" value="C:cytosol"/>
    <property type="evidence" value="ECO:0007669"/>
    <property type="project" value="TreeGrafter"/>
</dbReference>
<evidence type="ECO:0000313" key="5">
    <source>
        <dbReference type="EMBL" id="RUO20582.1"/>
    </source>
</evidence>
<dbReference type="SUPFAM" id="SSF64288">
    <property type="entry name" value="Chorismate lyase-like"/>
    <property type="match status" value="1"/>
</dbReference>
<accession>A0A432VVH3</accession>
<evidence type="ECO:0000256" key="4">
    <source>
        <dbReference type="HAMAP-Rule" id="MF_01632"/>
    </source>
</evidence>
<dbReference type="EC" id="4.1.3.40" evidence="4"/>
<dbReference type="InterPro" id="IPR007440">
    <property type="entry name" value="Chorismate--pyruvate_lyase"/>
</dbReference>
<dbReference type="PANTHER" id="PTHR38683">
    <property type="entry name" value="CHORISMATE PYRUVATE-LYASE"/>
    <property type="match status" value="1"/>
</dbReference>
<comment type="caution">
    <text evidence="4">Lacks conserved residue(s) required for the propagation of feature annotation.</text>
</comment>
<comment type="caution">
    <text evidence="5">The sequence shown here is derived from an EMBL/GenBank/DDBJ whole genome shotgun (WGS) entry which is preliminary data.</text>
</comment>
<protein>
    <recommendedName>
        <fullName evidence="4">Probable chorismate pyruvate-lyase</fullName>
        <shortName evidence="4">CL</shortName>
        <shortName evidence="4">CPL</shortName>
        <ecNumber evidence="4">4.1.3.40</ecNumber>
    </recommendedName>
</protein>
<dbReference type="RefSeq" id="WP_126791630.1">
    <property type="nucleotide sequence ID" value="NZ_PIPI01000002.1"/>
</dbReference>
<evidence type="ECO:0000256" key="3">
    <source>
        <dbReference type="ARBA" id="ARBA00023239"/>
    </source>
</evidence>
<dbReference type="Pfam" id="PF04345">
    <property type="entry name" value="Chor_lyase"/>
    <property type="match status" value="1"/>
</dbReference>
<keyword evidence="3 4" id="KW-0456">Lyase</keyword>
<sequence length="186" mass="21026">MQFPIGLNGTWQPPEALQLTQALEDWLLDAGSLTAKLKQVHPDFRVQVLAQEQQLAEPHEYRTLGIDVEPVTIREVLLYSNNVPWVFARSILPHQQLAAHAEMTHMGTNPLGEHLFQRDDIQPGVIEVAQFANSTPVAQLNHQLHHQAVSLWGRRRLFHLPETAILVAEVFLSSVPCYANNNGIRR</sequence>
<dbReference type="Proteomes" id="UP000288212">
    <property type="component" value="Unassembled WGS sequence"/>
</dbReference>
<dbReference type="UniPathway" id="UPA00232"/>
<feature type="binding site" evidence="4">
    <location>
        <position position="74"/>
    </location>
    <ligand>
        <name>substrate</name>
    </ligand>
</feature>
<dbReference type="HAMAP" id="MF_01632">
    <property type="entry name" value="UbiC"/>
    <property type="match status" value="1"/>
</dbReference>
<evidence type="ECO:0000256" key="1">
    <source>
        <dbReference type="ARBA" id="ARBA00022490"/>
    </source>
</evidence>
<dbReference type="PANTHER" id="PTHR38683:SF1">
    <property type="entry name" value="CHORISMATE PYRUVATE-LYASE"/>
    <property type="match status" value="1"/>
</dbReference>
<feature type="binding site" evidence="4">
    <location>
        <position position="111"/>
    </location>
    <ligand>
        <name>substrate</name>
    </ligand>
</feature>
<proteinExistence type="inferred from homology"/>
<comment type="function">
    <text evidence="4">Removes the pyruvyl group from chorismate, with concomitant aromatization of the ring, to provide 4-hydroxybenzoate (4HB) for the ubiquinone pathway.</text>
</comment>
<name>A0A432VVH3_9GAMM</name>
<comment type="similarity">
    <text evidence="4">Belongs to the UbiC family.</text>
</comment>
<evidence type="ECO:0000256" key="2">
    <source>
        <dbReference type="ARBA" id="ARBA00022688"/>
    </source>
</evidence>
<gene>
    <name evidence="4" type="primary">ubiC</name>
    <name evidence="5" type="ORF">CWE06_04525</name>
</gene>
<reference evidence="5 6" key="1">
    <citation type="journal article" date="2011" name="Front. Microbiol.">
        <title>Genomic signatures of strain selection and enhancement in Bacillus atrophaeus var. globigii, a historical biowarfare simulant.</title>
        <authorList>
            <person name="Gibbons H.S."/>
            <person name="Broomall S.M."/>
            <person name="McNew L.A."/>
            <person name="Daligault H."/>
            <person name="Chapman C."/>
            <person name="Bruce D."/>
            <person name="Karavis M."/>
            <person name="Krepps M."/>
            <person name="McGregor P.A."/>
            <person name="Hong C."/>
            <person name="Park K.H."/>
            <person name="Akmal A."/>
            <person name="Feldman A."/>
            <person name="Lin J.S."/>
            <person name="Chang W.E."/>
            <person name="Higgs B.W."/>
            <person name="Demirev P."/>
            <person name="Lindquist J."/>
            <person name="Liem A."/>
            <person name="Fochler E."/>
            <person name="Read T.D."/>
            <person name="Tapia R."/>
            <person name="Johnson S."/>
            <person name="Bishop-Lilly K.A."/>
            <person name="Detter C."/>
            <person name="Han C."/>
            <person name="Sozhamannan S."/>
            <person name="Rosenzweig C.N."/>
            <person name="Skowronski E.W."/>
        </authorList>
    </citation>
    <scope>NUCLEOTIDE SEQUENCE [LARGE SCALE GENOMIC DNA]</scope>
    <source>
        <strain evidence="5 6">AK5</strain>
    </source>
</reference>
<dbReference type="EMBL" id="PIPI01000002">
    <property type="protein sequence ID" value="RUO20582.1"/>
    <property type="molecule type" value="Genomic_DNA"/>
</dbReference>
<dbReference type="GO" id="GO:0006744">
    <property type="term" value="P:ubiquinone biosynthetic process"/>
    <property type="evidence" value="ECO:0007669"/>
    <property type="project" value="UniProtKB-UniRule"/>
</dbReference>
<keyword evidence="1 4" id="KW-0963">Cytoplasm</keyword>
<dbReference type="AlphaFoldDB" id="A0A432VVH3"/>
<keyword evidence="2 4" id="KW-0831">Ubiquinone biosynthesis</keyword>
<keyword evidence="6" id="KW-1185">Reference proteome</keyword>
<organism evidence="5 6">
    <name type="scientific">Aliidiomarina haloalkalitolerans</name>
    <dbReference type="NCBI Taxonomy" id="859059"/>
    <lineage>
        <taxon>Bacteria</taxon>
        <taxon>Pseudomonadati</taxon>
        <taxon>Pseudomonadota</taxon>
        <taxon>Gammaproteobacteria</taxon>
        <taxon>Alteromonadales</taxon>
        <taxon>Idiomarinaceae</taxon>
        <taxon>Aliidiomarina</taxon>
    </lineage>
</organism>